<keyword evidence="7" id="KW-0788">Thiol protease</keyword>
<evidence type="ECO:0000313" key="23">
    <source>
        <dbReference type="RefSeq" id="XP_020092560.1"/>
    </source>
</evidence>
<dbReference type="GO" id="GO:0034727">
    <property type="term" value="P:piecemeal microautophagy of the nucleus"/>
    <property type="evidence" value="ECO:0007669"/>
    <property type="project" value="TreeGrafter"/>
</dbReference>
<dbReference type="RefSeq" id="XP_020092561.1">
    <property type="nucleotide sequence ID" value="XM_020236972.1"/>
</dbReference>
<dbReference type="SMR" id="A0A199W9P7"/>
<evidence type="ECO:0000256" key="11">
    <source>
        <dbReference type="ARBA" id="ARBA00038724"/>
    </source>
</evidence>
<evidence type="ECO:0000313" key="17">
    <source>
        <dbReference type="Proteomes" id="UP000515123"/>
    </source>
</evidence>
<reference evidence="15 16" key="1">
    <citation type="journal article" date="2016" name="DNA Res.">
        <title>The draft genome of MD-2 pineapple using hybrid error correction of long reads.</title>
        <authorList>
            <person name="Redwan R.M."/>
            <person name="Saidin A."/>
            <person name="Kumar S.V."/>
        </authorList>
    </citation>
    <scope>NUCLEOTIDE SEQUENCE [LARGE SCALE GENOMIC DNA]</scope>
    <source>
        <strain evidence="16">cv. MD2</strain>
        <tissue evidence="15">Leaf</tissue>
    </source>
</reference>
<reference evidence="18 19" key="2">
    <citation type="submission" date="2025-04" db="UniProtKB">
        <authorList>
            <consortium name="RefSeq"/>
        </authorList>
    </citation>
    <scope>IDENTIFICATION</scope>
    <source>
        <tissue evidence="18 19">Leaf</tissue>
    </source>
</reference>
<dbReference type="GO" id="GO:0000423">
    <property type="term" value="P:mitophagy"/>
    <property type="evidence" value="ECO:0007669"/>
    <property type="project" value="TreeGrafter"/>
</dbReference>
<dbReference type="GO" id="GO:0005737">
    <property type="term" value="C:cytoplasm"/>
    <property type="evidence" value="ECO:0007669"/>
    <property type="project" value="UniProtKB-SubCell"/>
</dbReference>
<evidence type="ECO:0000256" key="2">
    <source>
        <dbReference type="ARBA" id="ARBA00010958"/>
    </source>
</evidence>
<evidence type="ECO:0000313" key="21">
    <source>
        <dbReference type="RefSeq" id="XP_020092558.1"/>
    </source>
</evidence>
<dbReference type="AlphaFoldDB" id="A0A199W9P7"/>
<dbReference type="GeneID" id="109713042"/>
<evidence type="ECO:0000256" key="10">
    <source>
        <dbReference type="ARBA" id="ARBA00029362"/>
    </source>
</evidence>
<dbReference type="Pfam" id="PF03416">
    <property type="entry name" value="Peptidase_C54"/>
    <property type="match status" value="1"/>
</dbReference>
<protein>
    <recommendedName>
        <fullName evidence="13">Cysteine protease</fullName>
        <ecNumber evidence="13">3.4.22.-</ecNumber>
    </recommendedName>
</protein>
<evidence type="ECO:0000256" key="13">
    <source>
        <dbReference type="RuleBase" id="RU363115"/>
    </source>
</evidence>
<dbReference type="EC" id="3.4.22.-" evidence="13"/>
<dbReference type="OrthoDB" id="2960936at2759"/>
<dbReference type="EMBL" id="LSRQ01000022">
    <property type="protein sequence ID" value="OAY85963.1"/>
    <property type="molecule type" value="Genomic_DNA"/>
</dbReference>
<dbReference type="RefSeq" id="XP_020092563.1">
    <property type="nucleotide sequence ID" value="XM_020236974.1"/>
</dbReference>
<dbReference type="RefSeq" id="XP_020092558.1">
    <property type="nucleotide sequence ID" value="XM_020236969.1"/>
</dbReference>
<evidence type="ECO:0000313" key="26">
    <source>
        <dbReference type="RefSeq" id="XP_020092563.1"/>
    </source>
</evidence>
<dbReference type="GO" id="GO:0000045">
    <property type="term" value="P:autophagosome assembly"/>
    <property type="evidence" value="ECO:0007669"/>
    <property type="project" value="TreeGrafter"/>
</dbReference>
<name>A0A199W9P7_ANACO</name>
<comment type="similarity">
    <text evidence="2 13">Belongs to the peptidase C54 family.</text>
</comment>
<dbReference type="GO" id="GO:0019786">
    <property type="term" value="F:protein-phosphatidylethanolamide deconjugating activity"/>
    <property type="evidence" value="ECO:0007669"/>
    <property type="project" value="InterPro"/>
</dbReference>
<dbReference type="RefSeq" id="XP_020092556.1">
    <property type="nucleotide sequence ID" value="XM_020236967.1"/>
</dbReference>
<evidence type="ECO:0000256" key="9">
    <source>
        <dbReference type="ARBA" id="ARBA00023006"/>
    </source>
</evidence>
<evidence type="ECO:0000256" key="7">
    <source>
        <dbReference type="ARBA" id="ARBA00022807"/>
    </source>
</evidence>
<evidence type="ECO:0000256" key="5">
    <source>
        <dbReference type="ARBA" id="ARBA00022670"/>
    </source>
</evidence>
<evidence type="ECO:0000313" key="24">
    <source>
        <dbReference type="RefSeq" id="XP_020092561.1"/>
    </source>
</evidence>
<evidence type="ECO:0000313" key="27">
    <source>
        <dbReference type="RefSeq" id="XP_020092564.1"/>
    </source>
</evidence>
<dbReference type="InterPro" id="IPR038765">
    <property type="entry name" value="Papain-like_cys_pep_sf"/>
</dbReference>
<evidence type="ECO:0000256" key="12">
    <source>
        <dbReference type="ARBA" id="ARBA00045891"/>
    </source>
</evidence>
<comment type="catalytic activity">
    <reaction evidence="10">
        <text>[protein]-C-terminal L-amino acid-glycyl-phosphatidylethanolamide + H2O = [protein]-C-terminal L-amino acid-glycine + a 1,2-diacyl-sn-glycero-3-phosphoethanolamine</text>
        <dbReference type="Rhea" id="RHEA:67548"/>
        <dbReference type="Rhea" id="RHEA-COMP:17323"/>
        <dbReference type="Rhea" id="RHEA-COMP:17324"/>
        <dbReference type="ChEBI" id="CHEBI:15377"/>
        <dbReference type="ChEBI" id="CHEBI:64612"/>
        <dbReference type="ChEBI" id="CHEBI:172940"/>
        <dbReference type="ChEBI" id="CHEBI:172941"/>
    </reaction>
    <physiologicalReaction direction="left-to-right" evidence="10">
        <dbReference type="Rhea" id="RHEA:67549"/>
    </physiologicalReaction>
</comment>
<evidence type="ECO:0000313" key="20">
    <source>
        <dbReference type="RefSeq" id="XP_020092557.1"/>
    </source>
</evidence>
<dbReference type="GO" id="GO:0035973">
    <property type="term" value="P:aggrephagy"/>
    <property type="evidence" value="ECO:0007669"/>
    <property type="project" value="TreeGrafter"/>
</dbReference>
<keyword evidence="8 13" id="KW-0653">Protein transport</keyword>
<evidence type="ECO:0000256" key="1">
    <source>
        <dbReference type="ARBA" id="ARBA00004496"/>
    </source>
</evidence>
<keyword evidence="9 13" id="KW-0072">Autophagy</keyword>
<dbReference type="PANTHER" id="PTHR22624">
    <property type="entry name" value="CYSTEINE PROTEASE ATG4"/>
    <property type="match status" value="1"/>
</dbReference>
<sequence>MLRFLGISRAEASSSGSTSEIWLLGKCYSVSLEEPSGGADPGNCYAAFLDDFSSRIWFTYRKGFEAIGDSKLTSDGGWGCMIRSSQMIVAQGLIFHHLGRSWRKPSQKPYDREYIEILHLFGDSETCAFSIHNLIQAGRAYGLSAGSWLGPYAVCRTWETLNRLNREQGKESLPMALYVVSGDEDGERGGAPVVCVDVASRLCSDFSEAHSAWGPVLLLVPLVLGLEKINPRYIPLLKETFMFPQSLGILGGKPGASTCIVGVQDDKAFYLDPHEVQLAAEIKQDNLEADTSSYHCSTVRHLPLDQIDPSLAIGFYCRDKGDFDDFCSRASELGEKANGAPLFTVAQSLHPPKPIFHHDSFADSSVGDGDGGRADAFTVESSTDCAEAHTGDDEWQIL</sequence>
<feature type="domain" description="Peptidase C54 catalytic" evidence="14">
    <location>
        <begin position="46"/>
        <end position="329"/>
    </location>
</feature>
<dbReference type="GO" id="GO:0016485">
    <property type="term" value="P:protein processing"/>
    <property type="evidence" value="ECO:0007669"/>
    <property type="project" value="TreeGrafter"/>
</dbReference>
<comment type="subcellular location">
    <subcellularLocation>
        <location evidence="1 13">Cytoplasm</location>
    </subcellularLocation>
</comment>
<organism evidence="15 16">
    <name type="scientific">Ananas comosus</name>
    <name type="common">Pineapple</name>
    <name type="synonym">Ananas ananas</name>
    <dbReference type="NCBI Taxonomy" id="4615"/>
    <lineage>
        <taxon>Eukaryota</taxon>
        <taxon>Viridiplantae</taxon>
        <taxon>Streptophyta</taxon>
        <taxon>Embryophyta</taxon>
        <taxon>Tracheophyta</taxon>
        <taxon>Spermatophyta</taxon>
        <taxon>Magnoliopsida</taxon>
        <taxon>Liliopsida</taxon>
        <taxon>Poales</taxon>
        <taxon>Bromeliaceae</taxon>
        <taxon>Bromelioideae</taxon>
        <taxon>Ananas</taxon>
    </lineage>
</organism>
<dbReference type="SUPFAM" id="SSF54001">
    <property type="entry name" value="Cysteine proteinases"/>
    <property type="match status" value="1"/>
</dbReference>
<dbReference type="RefSeq" id="XP_020092560.1">
    <property type="nucleotide sequence ID" value="XM_020236971.1"/>
</dbReference>
<evidence type="ECO:0000313" key="15">
    <source>
        <dbReference type="EMBL" id="OAY85963.1"/>
    </source>
</evidence>
<dbReference type="RefSeq" id="XP_020092555.1">
    <property type="nucleotide sequence ID" value="XM_020236966.1"/>
</dbReference>
<evidence type="ECO:0000256" key="6">
    <source>
        <dbReference type="ARBA" id="ARBA00022801"/>
    </source>
</evidence>
<evidence type="ECO:0000256" key="4">
    <source>
        <dbReference type="ARBA" id="ARBA00022490"/>
    </source>
</evidence>
<evidence type="ECO:0000313" key="16">
    <source>
        <dbReference type="Proteomes" id="UP000092600"/>
    </source>
</evidence>
<evidence type="ECO:0000259" key="14">
    <source>
        <dbReference type="Pfam" id="PF03416"/>
    </source>
</evidence>
<evidence type="ECO:0000313" key="18">
    <source>
        <dbReference type="RefSeq" id="XP_020092555.1"/>
    </source>
</evidence>
<dbReference type="STRING" id="4615.A0A199W9P7"/>
<keyword evidence="6 13" id="KW-0378">Hydrolase</keyword>
<dbReference type="RefSeq" id="XP_020092562.1">
    <property type="nucleotide sequence ID" value="XM_020236973.1"/>
</dbReference>
<gene>
    <name evidence="18 19 20 21 22 23 24 25 26 27" type="primary">LOC109713042</name>
    <name evidence="15" type="ORF">ACMD2_05075</name>
</gene>
<dbReference type="PANTHER" id="PTHR22624:SF49">
    <property type="entry name" value="CYSTEINE PROTEASE"/>
    <property type="match status" value="1"/>
</dbReference>
<evidence type="ECO:0000313" key="22">
    <source>
        <dbReference type="RefSeq" id="XP_020092559.1"/>
    </source>
</evidence>
<dbReference type="RefSeq" id="XP_020092557.1">
    <property type="nucleotide sequence ID" value="XM_020236968.1"/>
</dbReference>
<keyword evidence="17" id="KW-1185">Reference proteome</keyword>
<proteinExistence type="inferred from homology"/>
<dbReference type="RefSeq" id="XP_020092564.1">
    <property type="nucleotide sequence ID" value="XM_020236975.1"/>
</dbReference>
<dbReference type="Proteomes" id="UP000092600">
    <property type="component" value="Unassembled WGS sequence"/>
</dbReference>
<comment type="function">
    <text evidence="12">Cysteine protease that plays a key role in autophagy by mediating both proteolytic activation and delipidation of ATG8 family proteins. The protease activity is required for proteolytic activation of ATG8 family proteins: cleaves the C-terminal amino acid of ATG8 proteins to reveal a C-terminal glycine. Exposure of the glycine at the C-terminus is essential for ATG8 proteins conjugation to phosphatidylethanolamine (PE) and insertion to membranes, which is necessary for autophagy. In addition to the protease activity, also mediates delipidation of PE-conjugated ATG8 proteins.</text>
</comment>
<dbReference type="GO" id="GO:0015031">
    <property type="term" value="P:protein transport"/>
    <property type="evidence" value="ECO:0007669"/>
    <property type="project" value="UniProtKB-KW"/>
</dbReference>
<dbReference type="Proteomes" id="UP000515123">
    <property type="component" value="Linkage group 7"/>
</dbReference>
<dbReference type="InterPro" id="IPR005078">
    <property type="entry name" value="Peptidase_C54"/>
</dbReference>
<evidence type="ECO:0000313" key="25">
    <source>
        <dbReference type="RefSeq" id="XP_020092562.1"/>
    </source>
</evidence>
<keyword evidence="3" id="KW-0813">Transport</keyword>
<evidence type="ECO:0000256" key="3">
    <source>
        <dbReference type="ARBA" id="ARBA00022448"/>
    </source>
</evidence>
<dbReference type="RefSeq" id="XP_020092559.1">
    <property type="nucleotide sequence ID" value="XM_020236970.1"/>
</dbReference>
<dbReference type="InterPro" id="IPR046792">
    <property type="entry name" value="Peptidase_C54_cat"/>
</dbReference>
<evidence type="ECO:0000313" key="19">
    <source>
        <dbReference type="RefSeq" id="XP_020092556.1"/>
    </source>
</evidence>
<dbReference type="GO" id="GO:0004197">
    <property type="term" value="F:cysteine-type endopeptidase activity"/>
    <property type="evidence" value="ECO:0007669"/>
    <property type="project" value="TreeGrafter"/>
</dbReference>
<evidence type="ECO:0000256" key="8">
    <source>
        <dbReference type="ARBA" id="ARBA00022927"/>
    </source>
</evidence>
<comment type="subunit">
    <text evidence="11">Interacts with ATG8.</text>
</comment>
<accession>A0A199W9P7</accession>
<dbReference type="Gramene" id="Aco010627.1.mrna1">
    <property type="protein sequence ID" value="Aco010627.1.mrna1"/>
    <property type="gene ID" value="Aco010627.1.path1"/>
</dbReference>
<keyword evidence="4 13" id="KW-0963">Cytoplasm</keyword>
<keyword evidence="5 13" id="KW-0645">Protease</keyword>